<dbReference type="PROSITE" id="PS51123">
    <property type="entry name" value="OMPA_2"/>
    <property type="match status" value="1"/>
</dbReference>
<organism evidence="5 6">
    <name type="scientific">Teichococcus coralli</name>
    <dbReference type="NCBI Taxonomy" id="2545983"/>
    <lineage>
        <taxon>Bacteria</taxon>
        <taxon>Pseudomonadati</taxon>
        <taxon>Pseudomonadota</taxon>
        <taxon>Alphaproteobacteria</taxon>
        <taxon>Acetobacterales</taxon>
        <taxon>Roseomonadaceae</taxon>
        <taxon>Roseomonas</taxon>
    </lineage>
</organism>
<dbReference type="GO" id="GO:0016020">
    <property type="term" value="C:membrane"/>
    <property type="evidence" value="ECO:0007669"/>
    <property type="project" value="UniProtKB-UniRule"/>
</dbReference>
<dbReference type="PANTHER" id="PTHR30329">
    <property type="entry name" value="STATOR ELEMENT OF FLAGELLAR MOTOR COMPLEX"/>
    <property type="match status" value="1"/>
</dbReference>
<dbReference type="Gene3D" id="3.30.1330.60">
    <property type="entry name" value="OmpA-like domain"/>
    <property type="match status" value="1"/>
</dbReference>
<dbReference type="RefSeq" id="WP_160939360.1">
    <property type="nucleotide sequence ID" value="NZ_SNVJ01000032.1"/>
</dbReference>
<name>A0A845BEF3_9PROT</name>
<dbReference type="InterPro" id="IPR050330">
    <property type="entry name" value="Bact_OuterMem_StrucFunc"/>
</dbReference>
<keyword evidence="1 3" id="KW-0472">Membrane</keyword>
<keyword evidence="6" id="KW-1185">Reference proteome</keyword>
<dbReference type="SUPFAM" id="SSF103088">
    <property type="entry name" value="OmpA-like"/>
    <property type="match status" value="1"/>
</dbReference>
<evidence type="ECO:0000256" key="2">
    <source>
        <dbReference type="SAM" id="Coils"/>
    </source>
</evidence>
<keyword evidence="3" id="KW-0812">Transmembrane</keyword>
<dbReference type="AlphaFoldDB" id="A0A845BEF3"/>
<keyword evidence="2" id="KW-0175">Coiled coil</keyword>
<dbReference type="InterPro" id="IPR006665">
    <property type="entry name" value="OmpA-like"/>
</dbReference>
<dbReference type="Proteomes" id="UP000460715">
    <property type="component" value="Unassembled WGS sequence"/>
</dbReference>
<feature type="transmembrane region" description="Helical" evidence="3">
    <location>
        <begin position="20"/>
        <end position="44"/>
    </location>
</feature>
<evidence type="ECO:0000259" key="4">
    <source>
        <dbReference type="PROSITE" id="PS51123"/>
    </source>
</evidence>
<evidence type="ECO:0000256" key="3">
    <source>
        <dbReference type="SAM" id="Phobius"/>
    </source>
</evidence>
<comment type="caution">
    <text evidence="5">The sequence shown here is derived from an EMBL/GenBank/DDBJ whole genome shotgun (WGS) entry which is preliminary data.</text>
</comment>
<protein>
    <recommendedName>
        <fullName evidence="4">OmpA-like domain-containing protein</fullName>
    </recommendedName>
</protein>
<accession>A0A845BEF3</accession>
<proteinExistence type="predicted"/>
<feature type="coiled-coil region" evidence="2">
    <location>
        <begin position="57"/>
        <end position="98"/>
    </location>
</feature>
<keyword evidence="3" id="KW-1133">Transmembrane helix</keyword>
<dbReference type="OrthoDB" id="9814546at2"/>
<reference evidence="5 6" key="1">
    <citation type="submission" date="2019-03" db="EMBL/GenBank/DDBJ databases">
        <title>Roseomonas sp. a novel Roseomonas species isolated from Sea whip Gorgonian.</title>
        <authorList>
            <person name="Li F."/>
            <person name="Pan X."/>
            <person name="Huang S."/>
            <person name="Li Z."/>
            <person name="Meng B."/>
        </authorList>
    </citation>
    <scope>NUCLEOTIDE SEQUENCE [LARGE SCALE GENOMIC DNA]</scope>
    <source>
        <strain evidence="5 6">M0104</strain>
    </source>
</reference>
<dbReference type="EMBL" id="SNVJ01000032">
    <property type="protein sequence ID" value="MXP65953.1"/>
    <property type="molecule type" value="Genomic_DNA"/>
</dbReference>
<evidence type="ECO:0000313" key="5">
    <source>
        <dbReference type="EMBL" id="MXP65953.1"/>
    </source>
</evidence>
<dbReference type="PANTHER" id="PTHR30329:SF20">
    <property type="entry name" value="EXPORTED PROTEIN"/>
    <property type="match status" value="1"/>
</dbReference>
<gene>
    <name evidence="5" type="ORF">E0493_21635</name>
</gene>
<feature type="domain" description="OmpA-like" evidence="4">
    <location>
        <begin position="143"/>
        <end position="302"/>
    </location>
</feature>
<dbReference type="InterPro" id="IPR036737">
    <property type="entry name" value="OmpA-like_sf"/>
</dbReference>
<evidence type="ECO:0000313" key="6">
    <source>
        <dbReference type="Proteomes" id="UP000460715"/>
    </source>
</evidence>
<evidence type="ECO:0000256" key="1">
    <source>
        <dbReference type="PROSITE-ProRule" id="PRU00473"/>
    </source>
</evidence>
<sequence length="326" mass="36530">MSSVFSRRLPRRAGEGAEDIFAPVADLMVGMVFIFIIVMVALVLNQAEETTVPKSKYDEQVAKVASLEAEVERLRAELEEERKRRLQAEAERQKLAEFAAYVRDQGVLRLMDRLSRADETRAVLLREMERRLAVLGIDVTLDQQAGTLQLPSRNLFDIGQATPTPVGAQTIERLGEVMARVLPCYVGTGPAVPSCPSSGEESSLSAVYVEGHTDNQPFGAAQERFRNNWDLSAGRAIEAYTLIRDRFERLRMLRNAQGEALLGVSGYADTRPAKRDATERERNTPEMRDKDRRIEVRVIMATNQAMVGSVLQELNRRLEAIDGLLR</sequence>